<protein>
    <submittedName>
        <fullName evidence="2">F-box domain</fullName>
    </submittedName>
</protein>
<dbReference type="SUPFAM" id="SSF81383">
    <property type="entry name" value="F-box domain"/>
    <property type="match status" value="1"/>
</dbReference>
<name>A0A1M7XTR5_9VIRU</name>
<dbReference type="Proteomes" id="UP000201465">
    <property type="component" value="Segment"/>
</dbReference>
<sequence>MNYLPVETKEQILLSLQEPKDIYQACTTSREHLAICSDQGFWRERFRREGLYILETGRDFTDWLRIYEKAIRASEVADRILQKQEKVVVDMALVTKPRVLQLFRSDTTMLDFYLQWRKADSKRKPKDFEAPVYHIEFLLDEPGFYRYHLIQGTSQTLPSGLVIIPIKFKSGVGFLRERDLQVLLYRLAYFDYPF</sequence>
<dbReference type="RefSeq" id="YP_009328943.1">
    <property type="nucleotide sequence ID" value="NC_032108.1"/>
</dbReference>
<evidence type="ECO:0000259" key="1">
    <source>
        <dbReference type="Pfam" id="PF12937"/>
    </source>
</evidence>
<dbReference type="KEGG" id="vg:30523152"/>
<reference evidence="2 3" key="1">
    <citation type="submission" date="2016-11" db="EMBL/GenBank/DDBJ databases">
        <authorList>
            <consortium name="Urmite Genomes"/>
        </authorList>
    </citation>
    <scope>NUCLEOTIDE SEQUENCE [LARGE SCALE GENOMIC DNA]</scope>
    <source>
        <strain evidence="2 3">A11</strain>
    </source>
</reference>
<organism evidence="2 3">
    <name type="scientific">Cedratvirus A11</name>
    <dbReference type="NCBI Taxonomy" id="1903266"/>
    <lineage>
        <taxon>Viruses</taxon>
        <taxon>Pithoviruses</taxon>
        <taxon>Orthocedratvirinae</taxon>
        <taxon>Alphacedratvirus</taxon>
        <taxon>Alphacedratvirus aljazairmassiliense</taxon>
    </lineage>
</organism>
<gene>
    <name evidence="2" type="ORF">BQ3484_3</name>
</gene>
<proteinExistence type="predicted"/>
<evidence type="ECO:0000313" key="2">
    <source>
        <dbReference type="EMBL" id="SHO33071.1"/>
    </source>
</evidence>
<dbReference type="Gene3D" id="1.20.1280.50">
    <property type="match status" value="1"/>
</dbReference>
<dbReference type="Pfam" id="PF12937">
    <property type="entry name" value="F-box-like"/>
    <property type="match status" value="1"/>
</dbReference>
<dbReference type="InterPro" id="IPR001810">
    <property type="entry name" value="F-box_dom"/>
</dbReference>
<evidence type="ECO:0000313" key="3">
    <source>
        <dbReference type="Proteomes" id="UP000201465"/>
    </source>
</evidence>
<dbReference type="GeneID" id="30523152"/>
<dbReference type="InterPro" id="IPR036047">
    <property type="entry name" value="F-box-like_dom_sf"/>
</dbReference>
<accession>A0A1M7XTR5</accession>
<feature type="domain" description="F-box" evidence="1">
    <location>
        <begin position="2"/>
        <end position="48"/>
    </location>
</feature>
<keyword evidence="3" id="KW-1185">Reference proteome</keyword>
<dbReference type="EMBL" id="LT671577">
    <property type="protein sequence ID" value="SHO33071.1"/>
    <property type="molecule type" value="Genomic_DNA"/>
</dbReference>